<feature type="transmembrane region" description="Helical" evidence="1">
    <location>
        <begin position="12"/>
        <end position="30"/>
    </location>
</feature>
<comment type="caution">
    <text evidence="2">The sequence shown here is derived from an EMBL/GenBank/DDBJ whole genome shotgun (WGS) entry which is preliminary data.</text>
</comment>
<evidence type="ECO:0008006" key="3">
    <source>
        <dbReference type="Google" id="ProtNLM"/>
    </source>
</evidence>
<dbReference type="AlphaFoldDB" id="A0A1V5SCV4"/>
<proteinExistence type="predicted"/>
<name>A0A1V5SCV4_9BACT</name>
<keyword evidence="1" id="KW-0812">Transmembrane</keyword>
<evidence type="ECO:0000313" key="2">
    <source>
        <dbReference type="EMBL" id="OQA52144.1"/>
    </source>
</evidence>
<gene>
    <name evidence="2" type="ORF">BWY43_00632</name>
</gene>
<dbReference type="EMBL" id="MWBO01000044">
    <property type="protein sequence ID" value="OQA52144.1"/>
    <property type="molecule type" value="Genomic_DNA"/>
</dbReference>
<feature type="transmembrane region" description="Helical" evidence="1">
    <location>
        <begin position="50"/>
        <end position="68"/>
    </location>
</feature>
<feature type="transmembrane region" description="Helical" evidence="1">
    <location>
        <begin position="80"/>
        <end position="102"/>
    </location>
</feature>
<dbReference type="Proteomes" id="UP000485367">
    <property type="component" value="Unassembled WGS sequence"/>
</dbReference>
<evidence type="ECO:0000256" key="1">
    <source>
        <dbReference type="SAM" id="Phobius"/>
    </source>
</evidence>
<reference evidence="2" key="1">
    <citation type="submission" date="2017-02" db="EMBL/GenBank/DDBJ databases">
        <title>Delving into the versatile metabolic prowess of the omnipresent phylum Bacteroidetes.</title>
        <authorList>
            <person name="Nobu M.K."/>
            <person name="Mei R."/>
            <person name="Narihiro T."/>
            <person name="Kuroda K."/>
            <person name="Liu W.-T."/>
        </authorList>
    </citation>
    <scope>NUCLEOTIDE SEQUENCE</scope>
    <source>
        <strain evidence="2">ADurb.Bin280</strain>
    </source>
</reference>
<protein>
    <recommendedName>
        <fullName evidence="3">Permease</fullName>
    </recommendedName>
</protein>
<feature type="transmembrane region" description="Helical" evidence="1">
    <location>
        <begin position="135"/>
        <end position="162"/>
    </location>
</feature>
<keyword evidence="1" id="KW-0472">Membrane</keyword>
<sequence length="171" mass="19553">MAKKSFLKAIPSQWNFLIIVIAIYAVLYFVDYHSFILAFRKTIAILKEVLPTLALVFVLLAVSNYLFSSKKILSYLKDSLFTKWLFAILGGILSSGPVYMWYPMMADLRRKFFDDGLVACFLYNRSVKLPLLPVMVVYFGAKYAIILLFVTIITSILQGLIINKLMIGEKK</sequence>
<keyword evidence="1" id="KW-1133">Transmembrane helix</keyword>
<organism evidence="2">
    <name type="scientific">candidate division WS2 bacterium ADurb.Bin280</name>
    <dbReference type="NCBI Taxonomy" id="1852829"/>
    <lineage>
        <taxon>Bacteria</taxon>
        <taxon>candidate division WS2</taxon>
    </lineage>
</organism>
<accession>A0A1V5SCV4</accession>